<evidence type="ECO:0000313" key="5">
    <source>
        <dbReference type="Proteomes" id="UP000284189"/>
    </source>
</evidence>
<dbReference type="Proteomes" id="UP000284189">
    <property type="component" value="Unassembled WGS sequence"/>
</dbReference>
<keyword evidence="6" id="KW-1185">Reference proteome</keyword>
<organism evidence="3 5">
    <name type="scientific">Flagellimonas aequoris</name>
    <dbReference type="NCBI Taxonomy" id="2306997"/>
    <lineage>
        <taxon>Bacteria</taxon>
        <taxon>Pseudomonadati</taxon>
        <taxon>Bacteroidota</taxon>
        <taxon>Flavobacteriia</taxon>
        <taxon>Flavobacteriales</taxon>
        <taxon>Flavobacteriaceae</taxon>
        <taxon>Flagellimonas</taxon>
    </lineage>
</organism>
<evidence type="ECO:0000259" key="2">
    <source>
        <dbReference type="Pfam" id="PF07593"/>
    </source>
</evidence>
<keyword evidence="1" id="KW-0732">Signal</keyword>
<dbReference type="Pfam" id="PF07593">
    <property type="entry name" value="UnbV_ASPIC"/>
    <property type="match status" value="1"/>
</dbReference>
<proteinExistence type="predicted"/>
<dbReference type="InterPro" id="IPR013517">
    <property type="entry name" value="FG-GAP"/>
</dbReference>
<dbReference type="PANTHER" id="PTHR16026:SF0">
    <property type="entry name" value="CARTILAGE ACIDIC PROTEIN 1"/>
    <property type="match status" value="1"/>
</dbReference>
<evidence type="ECO:0000313" key="3">
    <source>
        <dbReference type="EMBL" id="RIV71310.1"/>
    </source>
</evidence>
<dbReference type="InterPro" id="IPR011519">
    <property type="entry name" value="UnbV_ASPIC"/>
</dbReference>
<feature type="domain" description="ASPIC/UnbV" evidence="2">
    <location>
        <begin position="517"/>
        <end position="584"/>
    </location>
</feature>
<name>A0A418N8X1_9FLAO</name>
<dbReference type="RefSeq" id="WP_119639824.1">
    <property type="nucleotide sequence ID" value="NZ_QXFJ01000018.1"/>
</dbReference>
<dbReference type="Proteomes" id="UP000321528">
    <property type="component" value="Unassembled WGS sequence"/>
</dbReference>
<dbReference type="InterPro" id="IPR028994">
    <property type="entry name" value="Integrin_alpha_N"/>
</dbReference>
<reference evidence="4 6" key="2">
    <citation type="submission" date="2019-07" db="EMBL/GenBank/DDBJ databases">
        <title>Draft genome of two Muricauda strains isolated from deep sea.</title>
        <authorList>
            <person name="Sun C."/>
        </authorList>
    </citation>
    <scope>NUCLEOTIDE SEQUENCE [LARGE SCALE GENOMIC DNA]</scope>
    <source>
        <strain evidence="4 6">NH166</strain>
    </source>
</reference>
<comment type="caution">
    <text evidence="3">The sequence shown here is derived from an EMBL/GenBank/DDBJ whole genome shotgun (WGS) entry which is preliminary data.</text>
</comment>
<dbReference type="EMBL" id="QXFJ01000018">
    <property type="protein sequence ID" value="RIV71310.1"/>
    <property type="molecule type" value="Genomic_DNA"/>
</dbReference>
<dbReference type="Pfam" id="PF13517">
    <property type="entry name" value="FG-GAP_3"/>
    <property type="match status" value="4"/>
</dbReference>
<accession>A0A418N8X1</accession>
<dbReference type="InterPro" id="IPR027039">
    <property type="entry name" value="Crtac1"/>
</dbReference>
<evidence type="ECO:0000256" key="1">
    <source>
        <dbReference type="ARBA" id="ARBA00022729"/>
    </source>
</evidence>
<dbReference type="AlphaFoldDB" id="A0A418N8X1"/>
<dbReference type="PANTHER" id="PTHR16026">
    <property type="entry name" value="CARTILAGE ACIDIC PROTEIN 1"/>
    <property type="match status" value="1"/>
</dbReference>
<evidence type="ECO:0000313" key="6">
    <source>
        <dbReference type="Proteomes" id="UP000321528"/>
    </source>
</evidence>
<dbReference type="SUPFAM" id="SSF69318">
    <property type="entry name" value="Integrin alpha N-terminal domain"/>
    <property type="match status" value="3"/>
</dbReference>
<dbReference type="Pfam" id="PF01839">
    <property type="entry name" value="FG-GAP"/>
    <property type="match status" value="1"/>
</dbReference>
<dbReference type="Gene3D" id="2.130.10.130">
    <property type="entry name" value="Integrin alpha, N-terminal"/>
    <property type="match status" value="3"/>
</dbReference>
<evidence type="ECO:0000313" key="4">
    <source>
        <dbReference type="EMBL" id="TXK02779.1"/>
    </source>
</evidence>
<dbReference type="OrthoDB" id="9816120at2"/>
<dbReference type="PROSITE" id="PS51257">
    <property type="entry name" value="PROKAR_LIPOPROTEIN"/>
    <property type="match status" value="1"/>
</dbReference>
<sequence>MKKLIPLFIIVVLFSSCQKSPKVLFKQMHADKTGISFNNKIVETDSFNILTSEYIFNGGGVAVGDFNNDGKSDILFTGNQVANKLYLNKGDFNFKEVGKESGIGAEDRWCTGVAVVDINLDGWLDAYICTAMNNESEKRKNLLFVNQGLDKNGVPQFREMAAEYGIDDSRNSMNATFFDYDKDGLLDLYVLNNQQTHTLPTNYRPKINDGSAVSNDRLYHNNGDGTFSDVTMEAGIVYEGFGLGLAISDLNYDGWPDIHVSNDYLTNDLLYINNGDGTFTNQIEDFIKHQSKFSMGSDIADYDNDGLLDIITLDMLGETNQRMKTTIGHTNYLEYILNERYDYQYQYMRNMLHKGSSSGGNFSEIGLMAGISKTDWSWAPLFIDVDNDGFRDLLITNGFPRDVTDRDFGDFRLGAASFLTPAQILDSIPVVKIPNYAYRNKGDWTFEEVGKTWGLNIPSFSNGAAYADLDQDGDLDYVVNNINEDAFVFENQSELEAFGKNNFLRINLKGDDKNPLAIGTKISIRYGDGQKQYYQHYLSRGYMSSMEPIVHFGIGSNELISEVEVQWPDGNFNRLVDVKSNQVLVVDHKTSKKEKDTNQLEIKSGQLGKSLISEVSGQLGIDYKHAEHDFVDFNSQQRTLPHKLTQNGPCLAVGDINGDSYDDVVVGSSAGYSPVILLQDANGKFEQHDMFTDKQDKGYEEVGLELFDIDNDGDLDLYMVSGSNEFEAGSEFYKDRILINDGYGNFVVDKDRMPEISASGSVVRAMDFDGDGYMDLFVGGRTPAGEYPMAERSFLLKNDKGTLKDVTQEYAPELRKVGMVTDAIWADYDGDERPDLIVLGEFMPITFFKNETTSFSKIEGTGVDDQIGWWESIKAKDMDGDGDIDFVAGNLGRNNFFQPSSERPVYLVTKDFDSNGTQDPIFFAYFKDKTGEFKPYPVNFWGDLNLQSPLFRKKFDYFRDYAEASLNTLFSEDEIKDALMLKGNFDKSVYIENLGNGKFSLHPLPIEAQLAPLNDMLIADVDGDGNDDILGIGNDFGNETFIGRYDAFNGILLKGDGHGNFITEKTAKSGFLVPGDAKSIVQVRSASGGSLFFVTQNKGRLLVFKDGATPMKDENDAF</sequence>
<gene>
    <name evidence="3" type="ORF">D2U88_07930</name>
    <name evidence="4" type="ORF">FQ019_07865</name>
</gene>
<protein>
    <recommendedName>
        <fullName evidence="2">ASPIC/UnbV domain-containing protein</fullName>
    </recommendedName>
</protein>
<dbReference type="EMBL" id="VNWL01000017">
    <property type="protein sequence ID" value="TXK02779.1"/>
    <property type="molecule type" value="Genomic_DNA"/>
</dbReference>
<reference evidence="3 5" key="1">
    <citation type="submission" date="2018-08" db="EMBL/GenBank/DDBJ databases">
        <title>Proposal of Muricauda 72 sp.nov. and Muricauda NH166 sp.nov., isolated from seawater.</title>
        <authorList>
            <person name="Cheng H."/>
            <person name="Wu Y.-H."/>
            <person name="Guo L.-L."/>
            <person name="Xu X.-W."/>
        </authorList>
    </citation>
    <scope>NUCLEOTIDE SEQUENCE [LARGE SCALE GENOMIC DNA]</scope>
    <source>
        <strain evidence="3 5">NH166</strain>
    </source>
</reference>